<gene>
    <name evidence="1" type="ORF">DAPPUDRAFT_98227</name>
</gene>
<dbReference type="EMBL" id="GL732531">
    <property type="protein sequence ID" value="EFX85696.1"/>
    <property type="molecule type" value="Genomic_DNA"/>
</dbReference>
<dbReference type="AlphaFoldDB" id="E9G457"/>
<dbReference type="Proteomes" id="UP000000305">
    <property type="component" value="Unassembled WGS sequence"/>
</dbReference>
<dbReference type="InParanoid" id="E9G457"/>
<evidence type="ECO:0000313" key="1">
    <source>
        <dbReference type="EMBL" id="EFX85696.1"/>
    </source>
</evidence>
<keyword evidence="2" id="KW-1185">Reference proteome</keyword>
<dbReference type="KEGG" id="dpx:DAPPUDRAFT_98227"/>
<accession>E9G457</accession>
<evidence type="ECO:0000313" key="2">
    <source>
        <dbReference type="Proteomes" id="UP000000305"/>
    </source>
</evidence>
<reference evidence="1 2" key="1">
    <citation type="journal article" date="2011" name="Science">
        <title>The ecoresponsive genome of Daphnia pulex.</title>
        <authorList>
            <person name="Colbourne J.K."/>
            <person name="Pfrender M.E."/>
            <person name="Gilbert D."/>
            <person name="Thomas W.K."/>
            <person name="Tucker A."/>
            <person name="Oakley T.H."/>
            <person name="Tokishita S."/>
            <person name="Aerts A."/>
            <person name="Arnold G.J."/>
            <person name="Basu M.K."/>
            <person name="Bauer D.J."/>
            <person name="Caceres C.E."/>
            <person name="Carmel L."/>
            <person name="Casola C."/>
            <person name="Choi J.H."/>
            <person name="Detter J.C."/>
            <person name="Dong Q."/>
            <person name="Dusheyko S."/>
            <person name="Eads B.D."/>
            <person name="Frohlich T."/>
            <person name="Geiler-Samerotte K.A."/>
            <person name="Gerlach D."/>
            <person name="Hatcher P."/>
            <person name="Jogdeo S."/>
            <person name="Krijgsveld J."/>
            <person name="Kriventseva E.V."/>
            <person name="Kultz D."/>
            <person name="Laforsch C."/>
            <person name="Lindquist E."/>
            <person name="Lopez J."/>
            <person name="Manak J.R."/>
            <person name="Muller J."/>
            <person name="Pangilinan J."/>
            <person name="Patwardhan R.P."/>
            <person name="Pitluck S."/>
            <person name="Pritham E.J."/>
            <person name="Rechtsteiner A."/>
            <person name="Rho M."/>
            <person name="Rogozin I.B."/>
            <person name="Sakarya O."/>
            <person name="Salamov A."/>
            <person name="Schaack S."/>
            <person name="Shapiro H."/>
            <person name="Shiga Y."/>
            <person name="Skalitzky C."/>
            <person name="Smith Z."/>
            <person name="Souvorov A."/>
            <person name="Sung W."/>
            <person name="Tang Z."/>
            <person name="Tsuchiya D."/>
            <person name="Tu H."/>
            <person name="Vos H."/>
            <person name="Wang M."/>
            <person name="Wolf Y.I."/>
            <person name="Yamagata H."/>
            <person name="Yamada T."/>
            <person name="Ye Y."/>
            <person name="Shaw J.R."/>
            <person name="Andrews J."/>
            <person name="Crease T.J."/>
            <person name="Tang H."/>
            <person name="Lucas S.M."/>
            <person name="Robertson H.M."/>
            <person name="Bork P."/>
            <person name="Koonin E.V."/>
            <person name="Zdobnov E.M."/>
            <person name="Grigoriev I.V."/>
            <person name="Lynch M."/>
            <person name="Boore J.L."/>
        </authorList>
    </citation>
    <scope>NUCLEOTIDE SEQUENCE [LARGE SCALE GENOMIC DNA]</scope>
</reference>
<organism evidence="1 2">
    <name type="scientific">Daphnia pulex</name>
    <name type="common">Water flea</name>
    <dbReference type="NCBI Taxonomy" id="6669"/>
    <lineage>
        <taxon>Eukaryota</taxon>
        <taxon>Metazoa</taxon>
        <taxon>Ecdysozoa</taxon>
        <taxon>Arthropoda</taxon>
        <taxon>Crustacea</taxon>
        <taxon>Branchiopoda</taxon>
        <taxon>Diplostraca</taxon>
        <taxon>Cladocera</taxon>
        <taxon>Anomopoda</taxon>
        <taxon>Daphniidae</taxon>
        <taxon>Daphnia</taxon>
    </lineage>
</organism>
<dbReference type="HOGENOM" id="CLU_1612492_0_0_1"/>
<protein>
    <submittedName>
        <fullName evidence="1">Uncharacterized protein</fullName>
    </submittedName>
</protein>
<proteinExistence type="predicted"/>
<name>E9G457_DAPPU</name>
<sequence length="165" mass="18643">MSSALVLIASFEKEKFLRLQRKWNDHLNFFAGKTYVAAHTIKGKQKIYKHVVFVQTLVAFLDGIAEFTLHAALMLFGRNNRPSDGSLLISPLSFNVLVYTHVSCGCIHEDAFFPTAGEFNFFQRMDGSTSTCGWMPGCGFPRLKGRTNLSLFFFFDCLVALVKNR</sequence>